<dbReference type="Gene3D" id="3.40.50.150">
    <property type="entry name" value="Vaccinia Virus protein VP39"/>
    <property type="match status" value="1"/>
</dbReference>
<dbReference type="HAMAP" id="MF_00607">
    <property type="entry name" value="16SrRNA_methyltr_A"/>
    <property type="match status" value="1"/>
</dbReference>
<comment type="catalytic activity">
    <reaction evidence="7">
        <text>adenosine(1518)/adenosine(1519) in 16S rRNA + 4 S-adenosyl-L-methionine = N(6)-dimethyladenosine(1518)/N(6)-dimethyladenosine(1519) in 16S rRNA + 4 S-adenosyl-L-homocysteine + 4 H(+)</text>
        <dbReference type="Rhea" id="RHEA:19609"/>
        <dbReference type="Rhea" id="RHEA-COMP:10232"/>
        <dbReference type="Rhea" id="RHEA-COMP:10233"/>
        <dbReference type="ChEBI" id="CHEBI:15378"/>
        <dbReference type="ChEBI" id="CHEBI:57856"/>
        <dbReference type="ChEBI" id="CHEBI:59789"/>
        <dbReference type="ChEBI" id="CHEBI:74411"/>
        <dbReference type="ChEBI" id="CHEBI:74493"/>
        <dbReference type="EC" id="2.1.1.182"/>
    </reaction>
</comment>
<reference evidence="11" key="1">
    <citation type="submission" date="2017-09" db="EMBL/GenBank/DDBJ databases">
        <title>Depth-based differentiation of microbial function through sediment-hosted aquifers and enrichment of novel symbionts in the deep terrestrial subsurface.</title>
        <authorList>
            <person name="Probst A.J."/>
            <person name="Ladd B."/>
            <person name="Jarett J.K."/>
            <person name="Geller-Mcgrath D.E."/>
            <person name="Sieber C.M.K."/>
            <person name="Emerson J.B."/>
            <person name="Anantharaman K."/>
            <person name="Thomas B.C."/>
            <person name="Malmstrom R."/>
            <person name="Stieglmeier M."/>
            <person name="Klingl A."/>
            <person name="Woyke T."/>
            <person name="Ryan C.M."/>
            <person name="Banfield J.F."/>
        </authorList>
    </citation>
    <scope>NUCLEOTIDE SEQUENCE [LARGE SCALE GENOMIC DNA]</scope>
</reference>
<keyword evidence="2 7" id="KW-0698">rRNA processing</keyword>
<dbReference type="InterPro" id="IPR020598">
    <property type="entry name" value="rRNA_Ade_methylase_Trfase_N"/>
</dbReference>
<dbReference type="PANTHER" id="PTHR11727:SF7">
    <property type="entry name" value="DIMETHYLADENOSINE TRANSFERASE-RELATED"/>
    <property type="match status" value="1"/>
</dbReference>
<organism evidence="10 11">
    <name type="scientific">Candidatus Ryanbacteria bacterium CG10_big_fil_rev_8_21_14_0_10_43_42</name>
    <dbReference type="NCBI Taxonomy" id="1974864"/>
    <lineage>
        <taxon>Bacteria</taxon>
        <taxon>Candidatus Ryaniibacteriota</taxon>
    </lineage>
</organism>
<feature type="binding site" evidence="7 8">
    <location>
        <position position="37"/>
    </location>
    <ligand>
        <name>S-adenosyl-L-methionine</name>
        <dbReference type="ChEBI" id="CHEBI:59789"/>
    </ligand>
</feature>
<evidence type="ECO:0000256" key="2">
    <source>
        <dbReference type="ARBA" id="ARBA00022552"/>
    </source>
</evidence>
<feature type="domain" description="Ribosomal RNA adenine methylase transferase N-terminal" evidence="9">
    <location>
        <begin position="17"/>
        <end position="186"/>
    </location>
</feature>
<protein>
    <recommendedName>
        <fullName evidence="7">Ribosomal RNA small subunit methyltransferase A</fullName>
        <ecNumber evidence="7">2.1.1.182</ecNumber>
    </recommendedName>
    <alternativeName>
        <fullName evidence="7">16S rRNA (adenine(1518)-N(6)/adenine(1519)-N(6))-dimethyltransferase</fullName>
    </alternativeName>
    <alternativeName>
        <fullName evidence="7">16S rRNA dimethyladenosine transferase</fullName>
    </alternativeName>
    <alternativeName>
        <fullName evidence="7">16S rRNA dimethylase</fullName>
    </alternativeName>
    <alternativeName>
        <fullName evidence="7">S-adenosylmethionine-6-N', N'-adenosyl(rRNA) dimethyltransferase</fullName>
    </alternativeName>
</protein>
<dbReference type="InterPro" id="IPR029063">
    <property type="entry name" value="SAM-dependent_MTases_sf"/>
</dbReference>
<dbReference type="InterPro" id="IPR023165">
    <property type="entry name" value="rRNA_Ade_diMease-like_C"/>
</dbReference>
<dbReference type="CDD" id="cd02440">
    <property type="entry name" value="AdoMet_MTases"/>
    <property type="match status" value="1"/>
</dbReference>
<dbReference type="SMART" id="SM00650">
    <property type="entry name" value="rADc"/>
    <property type="match status" value="1"/>
</dbReference>
<evidence type="ECO:0000256" key="5">
    <source>
        <dbReference type="ARBA" id="ARBA00022691"/>
    </source>
</evidence>
<keyword evidence="6 7" id="KW-0694">RNA-binding</keyword>
<dbReference type="PROSITE" id="PS51689">
    <property type="entry name" value="SAM_RNA_A_N6_MT"/>
    <property type="match status" value="1"/>
</dbReference>
<evidence type="ECO:0000256" key="4">
    <source>
        <dbReference type="ARBA" id="ARBA00022679"/>
    </source>
</evidence>
<comment type="similarity">
    <text evidence="7">Belongs to the class I-like SAM-binding methyltransferase superfamily. rRNA adenine N(6)-methyltransferase family. RsmA subfamily.</text>
</comment>
<dbReference type="InterPro" id="IPR001737">
    <property type="entry name" value="KsgA/Erm"/>
</dbReference>
<dbReference type="GO" id="GO:0052908">
    <property type="term" value="F:16S rRNA (adenine(1518)-N(6)/adenine(1519)-N(6))-dimethyltransferase activity"/>
    <property type="evidence" value="ECO:0007669"/>
    <property type="project" value="UniProtKB-EC"/>
</dbReference>
<name>A0A2M8KW84_9BACT</name>
<proteinExistence type="inferred from homology"/>
<comment type="subcellular location">
    <subcellularLocation>
        <location evidence="7">Cytoplasm</location>
    </subcellularLocation>
</comment>
<dbReference type="Proteomes" id="UP000229098">
    <property type="component" value="Unassembled WGS sequence"/>
</dbReference>
<dbReference type="SUPFAM" id="SSF53335">
    <property type="entry name" value="S-adenosyl-L-methionine-dependent methyltransferases"/>
    <property type="match status" value="1"/>
</dbReference>
<dbReference type="Gene3D" id="1.10.8.100">
    <property type="entry name" value="Ribosomal RNA adenine dimethylase-like, domain 2"/>
    <property type="match status" value="1"/>
</dbReference>
<dbReference type="InterPro" id="IPR011530">
    <property type="entry name" value="rRNA_adenine_dimethylase"/>
</dbReference>
<comment type="caution">
    <text evidence="10">The sequence shown here is derived from an EMBL/GenBank/DDBJ whole genome shotgun (WGS) entry which is preliminary data.</text>
</comment>
<dbReference type="EMBL" id="PFEF01000008">
    <property type="protein sequence ID" value="PJE64195.1"/>
    <property type="molecule type" value="Genomic_DNA"/>
</dbReference>
<dbReference type="EC" id="2.1.1.182" evidence="7"/>
<evidence type="ECO:0000256" key="6">
    <source>
        <dbReference type="ARBA" id="ARBA00022884"/>
    </source>
</evidence>
<evidence type="ECO:0000256" key="1">
    <source>
        <dbReference type="ARBA" id="ARBA00022490"/>
    </source>
</evidence>
<dbReference type="GO" id="GO:0003723">
    <property type="term" value="F:RNA binding"/>
    <property type="evidence" value="ECO:0007669"/>
    <property type="project" value="UniProtKB-UniRule"/>
</dbReference>
<comment type="function">
    <text evidence="7">Specifically dimethylates two adjacent adenosines (A1518 and A1519) in the loop of a conserved hairpin near the 3'-end of 16S rRNA in the 30S particle. May play a critical role in biogenesis of 30S subunits.</text>
</comment>
<keyword evidence="5 7" id="KW-0949">S-adenosyl-L-methionine</keyword>
<dbReference type="AlphaFoldDB" id="A0A2M8KW84"/>
<evidence type="ECO:0000256" key="7">
    <source>
        <dbReference type="HAMAP-Rule" id="MF_00607"/>
    </source>
</evidence>
<feature type="binding site" evidence="7 8">
    <location>
        <position position="83"/>
    </location>
    <ligand>
        <name>S-adenosyl-L-methionine</name>
        <dbReference type="ChEBI" id="CHEBI:59789"/>
    </ligand>
</feature>
<dbReference type="NCBIfam" id="TIGR00755">
    <property type="entry name" value="ksgA"/>
    <property type="match status" value="1"/>
</dbReference>
<dbReference type="PANTHER" id="PTHR11727">
    <property type="entry name" value="DIMETHYLADENOSINE TRANSFERASE"/>
    <property type="match status" value="1"/>
</dbReference>
<evidence type="ECO:0000256" key="3">
    <source>
        <dbReference type="ARBA" id="ARBA00022603"/>
    </source>
</evidence>
<evidence type="ECO:0000256" key="8">
    <source>
        <dbReference type="PROSITE-ProRule" id="PRU01026"/>
    </source>
</evidence>
<feature type="binding site" evidence="7 8">
    <location>
        <position position="10"/>
    </location>
    <ligand>
        <name>S-adenosyl-L-methionine</name>
        <dbReference type="ChEBI" id="CHEBI:59789"/>
    </ligand>
</feature>
<dbReference type="Pfam" id="PF00398">
    <property type="entry name" value="RrnaAD"/>
    <property type="match status" value="1"/>
</dbReference>
<feature type="binding site" evidence="7 8">
    <location>
        <position position="58"/>
    </location>
    <ligand>
        <name>S-adenosyl-L-methionine</name>
        <dbReference type="ChEBI" id="CHEBI:59789"/>
    </ligand>
</feature>
<evidence type="ECO:0000313" key="11">
    <source>
        <dbReference type="Proteomes" id="UP000229098"/>
    </source>
</evidence>
<evidence type="ECO:0000259" key="9">
    <source>
        <dbReference type="SMART" id="SM00650"/>
    </source>
</evidence>
<sequence length="249" mass="27802">MHPKKSLGQNFLTSKETAGRIVRAATLSPGDVVLEVGPGKGILTELLLETGAVVFAIEKDPRMVLFLKEKFADKKNFTITEGDILDSTVHDVLPDTYSIVANLPYYITSHFLRLFLEELRKKPVSMTLMVQREVADRIIARPPHMSLLSLSVQAFGTPKKILNVSRKQFSPPPDVNSAVITIQQISDAFFIKNNTTPQEFFPAIKKAFSQKRKMLRSSIGIAGKCSTKRPQELSLQNWLDIVPLIKNAL</sequence>
<keyword evidence="1 7" id="KW-0963">Cytoplasm</keyword>
<gene>
    <name evidence="7 10" type="primary">rsmA</name>
    <name evidence="7" type="synonym">ksgA</name>
    <name evidence="10" type="ORF">COU90_03800</name>
</gene>
<dbReference type="PROSITE" id="PS01131">
    <property type="entry name" value="RRNA_A_DIMETH"/>
    <property type="match status" value="1"/>
</dbReference>
<evidence type="ECO:0000313" key="10">
    <source>
        <dbReference type="EMBL" id="PJE64195.1"/>
    </source>
</evidence>
<feature type="binding site" evidence="7 8">
    <location>
        <position position="12"/>
    </location>
    <ligand>
        <name>S-adenosyl-L-methionine</name>
        <dbReference type="ChEBI" id="CHEBI:59789"/>
    </ligand>
</feature>
<feature type="binding site" evidence="7 8">
    <location>
        <position position="102"/>
    </location>
    <ligand>
        <name>S-adenosyl-L-methionine</name>
        <dbReference type="ChEBI" id="CHEBI:59789"/>
    </ligand>
</feature>
<dbReference type="GO" id="GO:0005737">
    <property type="term" value="C:cytoplasm"/>
    <property type="evidence" value="ECO:0007669"/>
    <property type="project" value="UniProtKB-SubCell"/>
</dbReference>
<keyword evidence="3 7" id="KW-0489">Methyltransferase</keyword>
<dbReference type="InterPro" id="IPR020596">
    <property type="entry name" value="rRNA_Ade_Mease_Trfase_CS"/>
</dbReference>
<accession>A0A2M8KW84</accession>
<keyword evidence="4 7" id="KW-0808">Transferase</keyword>